<gene>
    <name evidence="3" type="ORF">RDB_LOCUS56036</name>
</gene>
<reference evidence="3" key="1">
    <citation type="submission" date="2021-01" db="EMBL/GenBank/DDBJ databases">
        <authorList>
            <person name="Kaushik A."/>
        </authorList>
    </citation>
    <scope>NUCLEOTIDE SEQUENCE</scope>
    <source>
        <strain evidence="3">Type strain: AG8-Rh-89/</strain>
    </source>
</reference>
<dbReference type="EMBL" id="CAJMWZ010002915">
    <property type="protein sequence ID" value="CAE6465572.1"/>
    <property type="molecule type" value="Genomic_DNA"/>
</dbReference>
<evidence type="ECO:0000256" key="1">
    <source>
        <dbReference type="ARBA" id="ARBA00009502"/>
    </source>
</evidence>
<comment type="similarity">
    <text evidence="1">Belongs to the eukaryotic ATPase epsilon family.</text>
</comment>
<evidence type="ECO:0000313" key="4">
    <source>
        <dbReference type="Proteomes" id="UP000663850"/>
    </source>
</evidence>
<evidence type="ECO:0008006" key="5">
    <source>
        <dbReference type="Google" id="ProtNLM"/>
    </source>
</evidence>
<sequence length="76" mass="8393">MSTAAAWRAHFSYNRYSLIAGRALARSLKEDARIAAEKRGLSSLKYQTWEAGKASESQWINPPKDDDAPPKKSAAV</sequence>
<comment type="caution">
    <text evidence="3">The sequence shown here is derived from an EMBL/GenBank/DDBJ whole genome shotgun (WGS) entry which is preliminary data.</text>
</comment>
<dbReference type="Proteomes" id="UP000663850">
    <property type="component" value="Unassembled WGS sequence"/>
</dbReference>
<proteinExistence type="inferred from homology"/>
<dbReference type="Gene3D" id="1.10.1620.20">
    <property type="entry name" value="ATP synthase, F1 complex, epsilon subunit superfamily, mitochondrial"/>
    <property type="match status" value="1"/>
</dbReference>
<protein>
    <recommendedName>
        <fullName evidence="5">ATP synthase subunit epsilon, mitochondrial</fullName>
    </recommendedName>
</protein>
<organism evidence="3 4">
    <name type="scientific">Rhizoctonia solani</name>
    <dbReference type="NCBI Taxonomy" id="456999"/>
    <lineage>
        <taxon>Eukaryota</taxon>
        <taxon>Fungi</taxon>
        <taxon>Dikarya</taxon>
        <taxon>Basidiomycota</taxon>
        <taxon>Agaricomycotina</taxon>
        <taxon>Agaricomycetes</taxon>
        <taxon>Cantharellales</taxon>
        <taxon>Ceratobasidiaceae</taxon>
        <taxon>Rhizoctonia</taxon>
    </lineage>
</organism>
<evidence type="ECO:0000313" key="3">
    <source>
        <dbReference type="EMBL" id="CAE6465572.1"/>
    </source>
</evidence>
<dbReference type="SUPFAM" id="SSF48690">
    <property type="entry name" value="Epsilon subunit of mitochondrial F1F0-ATP synthase"/>
    <property type="match status" value="1"/>
</dbReference>
<feature type="region of interest" description="Disordered" evidence="2">
    <location>
        <begin position="53"/>
        <end position="76"/>
    </location>
</feature>
<dbReference type="InterPro" id="IPR036742">
    <property type="entry name" value="ATP_synth_F1_esu_sf_mt"/>
</dbReference>
<dbReference type="CDD" id="cd12153">
    <property type="entry name" value="F1-ATPase_epsilon"/>
    <property type="match status" value="1"/>
</dbReference>
<dbReference type="GO" id="GO:0046933">
    <property type="term" value="F:proton-transporting ATP synthase activity, rotational mechanism"/>
    <property type="evidence" value="ECO:0007669"/>
    <property type="project" value="InterPro"/>
</dbReference>
<evidence type="ECO:0000256" key="2">
    <source>
        <dbReference type="SAM" id="MobiDB-lite"/>
    </source>
</evidence>
<dbReference type="GO" id="GO:0005743">
    <property type="term" value="C:mitochondrial inner membrane"/>
    <property type="evidence" value="ECO:0007669"/>
    <property type="project" value="InterPro"/>
</dbReference>
<dbReference type="InterPro" id="IPR006721">
    <property type="entry name" value="ATP_synth_F1_esu_mt"/>
</dbReference>
<accession>A0A8H3BW98</accession>
<dbReference type="AlphaFoldDB" id="A0A8H3BW98"/>
<name>A0A8H3BW98_9AGAM</name>
<dbReference type="GO" id="GO:0045259">
    <property type="term" value="C:proton-transporting ATP synthase complex"/>
    <property type="evidence" value="ECO:0007669"/>
    <property type="project" value="InterPro"/>
</dbReference>
<dbReference type="Pfam" id="PF04627">
    <property type="entry name" value="ATP-synt_Eps"/>
    <property type="match status" value="1"/>
</dbReference>